<evidence type="ECO:0000313" key="2">
    <source>
        <dbReference type="Proteomes" id="UP001152604"/>
    </source>
</evidence>
<accession>A0ABN8JC02</accession>
<evidence type="ECO:0000313" key="1">
    <source>
        <dbReference type="EMBL" id="CAH2394624.1"/>
    </source>
</evidence>
<organism evidence="1 2">
    <name type="scientific">Mesorhizobium ventifaucium</name>
    <dbReference type="NCBI Taxonomy" id="666020"/>
    <lineage>
        <taxon>Bacteria</taxon>
        <taxon>Pseudomonadati</taxon>
        <taxon>Pseudomonadota</taxon>
        <taxon>Alphaproteobacteria</taxon>
        <taxon>Hyphomicrobiales</taxon>
        <taxon>Phyllobacteriaceae</taxon>
        <taxon>Mesorhizobium</taxon>
    </lineage>
</organism>
<sequence length="66" mass="7092">MNVFGRQVVTGAVCVAVETWVRQVAMFGAFVALARQPQKLGPGALRLAALATGRILRLAVDGKRER</sequence>
<keyword evidence="2" id="KW-1185">Reference proteome</keyword>
<comment type="caution">
    <text evidence="1">The sequence shown here is derived from an EMBL/GenBank/DDBJ whole genome shotgun (WGS) entry which is preliminary data.</text>
</comment>
<dbReference type="Proteomes" id="UP001152604">
    <property type="component" value="Unassembled WGS sequence"/>
</dbReference>
<dbReference type="EMBL" id="CAKXZS010000003">
    <property type="protein sequence ID" value="CAH2394624.1"/>
    <property type="molecule type" value="Genomic_DNA"/>
</dbReference>
<reference evidence="1" key="1">
    <citation type="submission" date="2022-03" db="EMBL/GenBank/DDBJ databases">
        <authorList>
            <person name="Brunel B."/>
        </authorList>
    </citation>
    <scope>NUCLEOTIDE SEQUENCE</scope>
    <source>
        <strain evidence="1">STM4922sample</strain>
    </source>
</reference>
<protein>
    <submittedName>
        <fullName evidence="1">Uncharacterized protein</fullName>
    </submittedName>
</protein>
<gene>
    <name evidence="1" type="ORF">MES4922_110069</name>
</gene>
<proteinExistence type="predicted"/>
<name>A0ABN8JC02_9HYPH</name>